<evidence type="ECO:0000256" key="1">
    <source>
        <dbReference type="SAM" id="MobiDB-lite"/>
    </source>
</evidence>
<reference evidence="2 3" key="1">
    <citation type="submission" date="2021-03" db="EMBL/GenBank/DDBJ databases">
        <title>Sequencing the genomes of 1000 actinobacteria strains.</title>
        <authorList>
            <person name="Klenk H.-P."/>
        </authorList>
    </citation>
    <scope>NUCLEOTIDE SEQUENCE [LARGE SCALE GENOMIC DNA]</scope>
    <source>
        <strain evidence="2 3">DSM 41480</strain>
    </source>
</reference>
<feature type="compositionally biased region" description="Polar residues" evidence="1">
    <location>
        <begin position="1"/>
        <end position="23"/>
    </location>
</feature>
<evidence type="ECO:0000313" key="3">
    <source>
        <dbReference type="Proteomes" id="UP001519291"/>
    </source>
</evidence>
<dbReference type="GeneID" id="91567472"/>
<keyword evidence="3" id="KW-1185">Reference proteome</keyword>
<name>A0ABS4XX78_9ACTN</name>
<sequence>MTKNPQQNALRRSGKGATSQDSAASKAGLDKKVGPGGPASRARGTDKGTKGGGQGGGTPPEQHPDHP</sequence>
<feature type="region of interest" description="Disordered" evidence="1">
    <location>
        <begin position="1"/>
        <end position="67"/>
    </location>
</feature>
<comment type="caution">
    <text evidence="2">The sequence shown here is derived from an EMBL/GenBank/DDBJ whole genome shotgun (WGS) entry which is preliminary data.</text>
</comment>
<dbReference type="RefSeq" id="WP_209513638.1">
    <property type="nucleotide sequence ID" value="NZ_JAGIOH010000001.1"/>
</dbReference>
<protein>
    <submittedName>
        <fullName evidence="2">Uncharacterized protein</fullName>
    </submittedName>
</protein>
<dbReference type="Proteomes" id="UP001519291">
    <property type="component" value="Unassembled WGS sequence"/>
</dbReference>
<proteinExistence type="predicted"/>
<evidence type="ECO:0000313" key="2">
    <source>
        <dbReference type="EMBL" id="MBP2401125.1"/>
    </source>
</evidence>
<accession>A0ABS4XX78</accession>
<dbReference type="EMBL" id="JAGIOH010000001">
    <property type="protein sequence ID" value="MBP2401125.1"/>
    <property type="molecule type" value="Genomic_DNA"/>
</dbReference>
<organism evidence="2 3">
    <name type="scientific">Streptomyces syringium</name>
    <dbReference type="NCBI Taxonomy" id="76729"/>
    <lineage>
        <taxon>Bacteria</taxon>
        <taxon>Bacillati</taxon>
        <taxon>Actinomycetota</taxon>
        <taxon>Actinomycetes</taxon>
        <taxon>Kitasatosporales</taxon>
        <taxon>Streptomycetaceae</taxon>
        <taxon>Streptomyces</taxon>
    </lineage>
</organism>
<gene>
    <name evidence="2" type="ORF">JO379_000594</name>
</gene>